<keyword evidence="6" id="KW-0547">Nucleotide-binding</keyword>
<keyword evidence="7" id="KW-0067">ATP-binding</keyword>
<evidence type="ECO:0000259" key="10">
    <source>
        <dbReference type="Pfam" id="PF20266"/>
    </source>
</evidence>
<dbReference type="InterPro" id="IPR046906">
    <property type="entry name" value="Mab-21_HhH/H2TH-like"/>
</dbReference>
<feature type="domain" description="Mab-21-like HhH/H2TH-like" evidence="10">
    <location>
        <begin position="316"/>
        <end position="408"/>
    </location>
</feature>
<reference evidence="11 12" key="1">
    <citation type="journal article" date="2017" name="Nat. Ecol. Evol.">
        <title>Scallop genome provides insights into evolution of bilaterian karyotype and development.</title>
        <authorList>
            <person name="Wang S."/>
            <person name="Zhang J."/>
            <person name="Jiao W."/>
            <person name="Li J."/>
            <person name="Xun X."/>
            <person name="Sun Y."/>
            <person name="Guo X."/>
            <person name="Huan P."/>
            <person name="Dong B."/>
            <person name="Zhang L."/>
            <person name="Hu X."/>
            <person name="Sun X."/>
            <person name="Wang J."/>
            <person name="Zhao C."/>
            <person name="Wang Y."/>
            <person name="Wang D."/>
            <person name="Huang X."/>
            <person name="Wang R."/>
            <person name="Lv J."/>
            <person name="Li Y."/>
            <person name="Zhang Z."/>
            <person name="Liu B."/>
            <person name="Lu W."/>
            <person name="Hui Y."/>
            <person name="Liang J."/>
            <person name="Zhou Z."/>
            <person name="Hou R."/>
            <person name="Li X."/>
            <person name="Liu Y."/>
            <person name="Li H."/>
            <person name="Ning X."/>
            <person name="Lin Y."/>
            <person name="Zhao L."/>
            <person name="Xing Q."/>
            <person name="Dou J."/>
            <person name="Li Y."/>
            <person name="Mao J."/>
            <person name="Guo H."/>
            <person name="Dou H."/>
            <person name="Li T."/>
            <person name="Mu C."/>
            <person name="Jiang W."/>
            <person name="Fu Q."/>
            <person name="Fu X."/>
            <person name="Miao Y."/>
            <person name="Liu J."/>
            <person name="Yu Q."/>
            <person name="Li R."/>
            <person name="Liao H."/>
            <person name="Li X."/>
            <person name="Kong Y."/>
            <person name="Jiang Z."/>
            <person name="Chourrout D."/>
            <person name="Li R."/>
            <person name="Bao Z."/>
        </authorList>
    </citation>
    <scope>NUCLEOTIDE SEQUENCE [LARGE SCALE GENOMIC DNA]</scope>
    <source>
        <strain evidence="11 12">PY_sf001</strain>
    </source>
</reference>
<dbReference type="Proteomes" id="UP000242188">
    <property type="component" value="Unassembled WGS sequence"/>
</dbReference>
<keyword evidence="3" id="KW-0808">Transferase</keyword>
<name>A0A210PFN0_MIZYE</name>
<feature type="domain" description="Mab-21-like nucleotidyltransferase" evidence="9">
    <location>
        <begin position="134"/>
        <end position="302"/>
    </location>
</feature>
<evidence type="ECO:0000256" key="1">
    <source>
        <dbReference type="ARBA" id="ARBA00001946"/>
    </source>
</evidence>
<accession>A0A210PFN0</accession>
<dbReference type="GO" id="GO:0005524">
    <property type="term" value="F:ATP binding"/>
    <property type="evidence" value="ECO:0007669"/>
    <property type="project" value="UniProtKB-KW"/>
</dbReference>
<protein>
    <submittedName>
        <fullName evidence="11">Protein MB21D2</fullName>
    </submittedName>
</protein>
<evidence type="ECO:0000256" key="6">
    <source>
        <dbReference type="ARBA" id="ARBA00022741"/>
    </source>
</evidence>
<dbReference type="OrthoDB" id="6130315at2759"/>
<dbReference type="PANTHER" id="PTHR10656:SF42">
    <property type="entry name" value="CYCLIC GMP-AMP SYNTHASE-LIKE PROTEIN-RELATED"/>
    <property type="match status" value="1"/>
</dbReference>
<comment type="caution">
    <text evidence="11">The sequence shown here is derived from an EMBL/GenBank/DDBJ whole genome shotgun (WGS) entry which is preliminary data.</text>
</comment>
<evidence type="ECO:0000256" key="7">
    <source>
        <dbReference type="ARBA" id="ARBA00022840"/>
    </source>
</evidence>
<evidence type="ECO:0000259" key="9">
    <source>
        <dbReference type="Pfam" id="PF03281"/>
    </source>
</evidence>
<keyword evidence="8" id="KW-0460">Magnesium</keyword>
<dbReference type="SMART" id="SM01265">
    <property type="entry name" value="Mab-21"/>
    <property type="match status" value="1"/>
</dbReference>
<dbReference type="InterPro" id="IPR024810">
    <property type="entry name" value="MAB21L/cGLR"/>
</dbReference>
<evidence type="ECO:0000256" key="8">
    <source>
        <dbReference type="ARBA" id="ARBA00022842"/>
    </source>
</evidence>
<evidence type="ECO:0000256" key="3">
    <source>
        <dbReference type="ARBA" id="ARBA00022679"/>
    </source>
</evidence>
<dbReference type="EMBL" id="NEDP02076735">
    <property type="protein sequence ID" value="OWF35267.1"/>
    <property type="molecule type" value="Genomic_DNA"/>
</dbReference>
<keyword evidence="5" id="KW-0479">Metal-binding</keyword>
<dbReference type="InterPro" id="IPR046903">
    <property type="entry name" value="Mab-21-like_nuc_Trfase"/>
</dbReference>
<gene>
    <name evidence="11" type="ORF">KP79_PYT15007</name>
</gene>
<evidence type="ECO:0000256" key="2">
    <source>
        <dbReference type="ARBA" id="ARBA00008307"/>
    </source>
</evidence>
<evidence type="ECO:0000313" key="12">
    <source>
        <dbReference type="Proteomes" id="UP000242188"/>
    </source>
</evidence>
<keyword evidence="4" id="KW-0548">Nucleotidyltransferase</keyword>
<dbReference type="GO" id="GO:0016779">
    <property type="term" value="F:nucleotidyltransferase activity"/>
    <property type="evidence" value="ECO:0007669"/>
    <property type="project" value="UniProtKB-KW"/>
</dbReference>
<dbReference type="Gene3D" id="1.10.1410.40">
    <property type="match status" value="1"/>
</dbReference>
<evidence type="ECO:0000313" key="11">
    <source>
        <dbReference type="EMBL" id="OWF35267.1"/>
    </source>
</evidence>
<dbReference type="AlphaFoldDB" id="A0A210PFN0"/>
<evidence type="ECO:0000256" key="5">
    <source>
        <dbReference type="ARBA" id="ARBA00022723"/>
    </source>
</evidence>
<dbReference type="PANTHER" id="PTHR10656">
    <property type="entry name" value="CELL FATE DETERMINING PROTEIN MAB21-RELATED"/>
    <property type="match status" value="1"/>
</dbReference>
<keyword evidence="12" id="KW-1185">Reference proteome</keyword>
<dbReference type="GO" id="GO:0046872">
    <property type="term" value="F:metal ion binding"/>
    <property type="evidence" value="ECO:0007669"/>
    <property type="project" value="UniProtKB-KW"/>
</dbReference>
<dbReference type="Pfam" id="PF03281">
    <property type="entry name" value="Mab-21"/>
    <property type="match status" value="1"/>
</dbReference>
<comment type="cofactor">
    <cofactor evidence="1">
        <name>Mg(2+)</name>
        <dbReference type="ChEBI" id="CHEBI:18420"/>
    </cofactor>
</comment>
<evidence type="ECO:0000256" key="4">
    <source>
        <dbReference type="ARBA" id="ARBA00022695"/>
    </source>
</evidence>
<proteinExistence type="inferred from homology"/>
<dbReference type="Pfam" id="PF20266">
    <property type="entry name" value="Mab-21_C"/>
    <property type="match status" value="1"/>
</dbReference>
<organism evidence="11 12">
    <name type="scientific">Mizuhopecten yessoensis</name>
    <name type="common">Japanese scallop</name>
    <name type="synonym">Patinopecten yessoensis</name>
    <dbReference type="NCBI Taxonomy" id="6573"/>
    <lineage>
        <taxon>Eukaryota</taxon>
        <taxon>Metazoa</taxon>
        <taxon>Spiralia</taxon>
        <taxon>Lophotrochozoa</taxon>
        <taxon>Mollusca</taxon>
        <taxon>Bivalvia</taxon>
        <taxon>Autobranchia</taxon>
        <taxon>Pteriomorphia</taxon>
        <taxon>Pectinida</taxon>
        <taxon>Pectinoidea</taxon>
        <taxon>Pectinidae</taxon>
        <taxon>Mizuhopecten</taxon>
    </lineage>
</organism>
<sequence length="780" mass="90692">MLFQNVNDNEKGSINYFEALLDIGKKNATISKENFVLNLILPILPVAESVKESEEMLKEEQSFLFYGRKISCDMQLLVGSSTDGLALPEITHIHRSRSYNEVQDEDILYMFPFLKIDPYHRRAFARPVPISGRHGYVRLKFNSDWLNQRKLYYDHYYMINRSKSSFENGTEFVDSEGFVLRRNLTRKLRKEMRLEIHDKNNEAEFIRINEGRNVSVEYSHHGPALTANVCEETYNFHRSKDYVMALPHPSWPVEAAEWQYRTRTWPPVAVINAAMKGGCHVVPKCHKNSKDPREFILSFGLASRTVAHALSISQFRCYKLFKYLFRFHIDKVKRGLSTFHCKQTMFWLCEKCNQDEWTEYNPFECVQELLRQLEAFLRSHNLPDYFIRENNTIAHISAASVIATTREVTKVREKCLTIILGLTETKRFRWLSRDISLASLLSPCLSADRLTKQTIAVTLLEYVSELLDKSEISMVFYLLGIDMHHEMRMEQFIELVIKRLEQVLMLGLDMNITCCVYGLLASLYHQQAISVQHKPGVGYTLIDKSQHLFDKILSHVDRHIWIYGEYYNLLSTTKQHQLILEHFAAQLLSHTSSRKVMLYQGGIYSSIYFHNRLTMDLCVQQAIVDCRVPSTAFLFFKIIHTLIVLNTNQPGSHPSYHDTAMKALKRFDVWTKSKALRFPELCDEHVQVLLAYSYDCVGSPVGADRYFEKAASFGLDYKDEDESDDLLISTPVIIRLRRIAKEQRTIDNKPYSRPVKQRKGRSANTSLRFGEVQINPFVHG</sequence>
<comment type="similarity">
    <text evidence="2">Belongs to the mab-21 family.</text>
</comment>